<gene>
    <name evidence="2" type="ORF">PCOR1329_LOCUS28171</name>
</gene>
<feature type="compositionally biased region" description="Pro residues" evidence="1">
    <location>
        <begin position="60"/>
        <end position="72"/>
    </location>
</feature>
<feature type="region of interest" description="Disordered" evidence="1">
    <location>
        <begin position="1316"/>
        <end position="1388"/>
    </location>
</feature>
<proteinExistence type="predicted"/>
<dbReference type="EMBL" id="CAUYUJ010010336">
    <property type="protein sequence ID" value="CAK0829139.1"/>
    <property type="molecule type" value="Genomic_DNA"/>
</dbReference>
<feature type="region of interest" description="Disordered" evidence="1">
    <location>
        <begin position="1"/>
        <end position="23"/>
    </location>
</feature>
<feature type="region of interest" description="Disordered" evidence="1">
    <location>
        <begin position="472"/>
        <end position="570"/>
    </location>
</feature>
<comment type="caution">
    <text evidence="2">The sequence shown here is derived from an EMBL/GenBank/DDBJ whole genome shotgun (WGS) entry which is preliminary data.</text>
</comment>
<feature type="region of interest" description="Disordered" evidence="1">
    <location>
        <begin position="897"/>
        <end position="1029"/>
    </location>
</feature>
<protein>
    <submittedName>
        <fullName evidence="2">Uncharacterized protein</fullName>
    </submittedName>
</protein>
<feature type="compositionally biased region" description="Basic and acidic residues" evidence="1">
    <location>
        <begin position="1"/>
        <end position="11"/>
    </location>
</feature>
<name>A0ABN9SB07_9DINO</name>
<dbReference type="Proteomes" id="UP001189429">
    <property type="component" value="Unassembled WGS sequence"/>
</dbReference>
<reference evidence="2" key="1">
    <citation type="submission" date="2023-10" db="EMBL/GenBank/DDBJ databases">
        <authorList>
            <person name="Chen Y."/>
            <person name="Shah S."/>
            <person name="Dougan E. K."/>
            <person name="Thang M."/>
            <person name="Chan C."/>
        </authorList>
    </citation>
    <scope>NUCLEOTIDE SEQUENCE [LARGE SCALE GENOMIC DNA]</scope>
</reference>
<evidence type="ECO:0000313" key="2">
    <source>
        <dbReference type="EMBL" id="CAK0829139.1"/>
    </source>
</evidence>
<evidence type="ECO:0000313" key="3">
    <source>
        <dbReference type="Proteomes" id="UP001189429"/>
    </source>
</evidence>
<organism evidence="2 3">
    <name type="scientific">Prorocentrum cordatum</name>
    <dbReference type="NCBI Taxonomy" id="2364126"/>
    <lineage>
        <taxon>Eukaryota</taxon>
        <taxon>Sar</taxon>
        <taxon>Alveolata</taxon>
        <taxon>Dinophyceae</taxon>
        <taxon>Prorocentrales</taxon>
        <taxon>Prorocentraceae</taxon>
        <taxon>Prorocentrum</taxon>
    </lineage>
</organism>
<feature type="compositionally biased region" description="Basic and acidic residues" evidence="1">
    <location>
        <begin position="1484"/>
        <end position="1493"/>
    </location>
</feature>
<feature type="compositionally biased region" description="Basic and acidic residues" evidence="1">
    <location>
        <begin position="910"/>
        <end position="942"/>
    </location>
</feature>
<feature type="region of interest" description="Disordered" evidence="1">
    <location>
        <begin position="1427"/>
        <end position="1519"/>
    </location>
</feature>
<dbReference type="PANTHER" id="PTHR36812:SF9">
    <property type="entry name" value="MYB-LIKE PROTEIN X ISOFORM X1"/>
    <property type="match status" value="1"/>
</dbReference>
<keyword evidence="3" id="KW-1185">Reference proteome</keyword>
<feature type="compositionally biased region" description="Basic residues" evidence="1">
    <location>
        <begin position="943"/>
        <end position="953"/>
    </location>
</feature>
<feature type="compositionally biased region" description="Basic residues" evidence="1">
    <location>
        <begin position="319"/>
        <end position="329"/>
    </location>
</feature>
<feature type="region of interest" description="Disordered" evidence="1">
    <location>
        <begin position="319"/>
        <end position="340"/>
    </location>
</feature>
<feature type="compositionally biased region" description="Basic and acidic residues" evidence="1">
    <location>
        <begin position="491"/>
        <end position="553"/>
    </location>
</feature>
<feature type="region of interest" description="Disordered" evidence="1">
    <location>
        <begin position="52"/>
        <end position="73"/>
    </location>
</feature>
<feature type="compositionally biased region" description="Basic residues" evidence="1">
    <location>
        <begin position="475"/>
        <end position="484"/>
    </location>
</feature>
<accession>A0ABN9SB07</accession>
<dbReference type="PANTHER" id="PTHR36812">
    <property type="entry name" value="NEUROFILAMENT TRIPLET M PROTEIN-LIKE PROTEIN"/>
    <property type="match status" value="1"/>
</dbReference>
<feature type="region of interest" description="Disordered" evidence="1">
    <location>
        <begin position="97"/>
        <end position="123"/>
    </location>
</feature>
<feature type="compositionally biased region" description="Acidic residues" evidence="1">
    <location>
        <begin position="708"/>
        <end position="723"/>
    </location>
</feature>
<feature type="compositionally biased region" description="Basic and acidic residues" evidence="1">
    <location>
        <begin position="1321"/>
        <end position="1331"/>
    </location>
</feature>
<evidence type="ECO:0000256" key="1">
    <source>
        <dbReference type="SAM" id="MobiDB-lite"/>
    </source>
</evidence>
<feature type="compositionally biased region" description="Basic and acidic residues" evidence="1">
    <location>
        <begin position="975"/>
        <end position="1029"/>
    </location>
</feature>
<feature type="compositionally biased region" description="Basic and acidic residues" evidence="1">
    <location>
        <begin position="1452"/>
        <end position="1461"/>
    </location>
</feature>
<sequence>MKTLAEAKQDRSAGAPWESQKKTRRWALRAIARSGPRARVLQEIDWQCNGARAFHEPKTPRPAPRISPPTPLNLPRLEEARGETGEVGACQVAARQKAGAPLDPGRLGGIDEDSGPQLPTDGDSPRIAIHDYPPPQVLSWSRPQLLDRSAGGGLAAVAGKSDTQLRPPMARPADVTANPEVLRPASELTSDQTTKLARVMLKSVLDPESVCADTDGTSADDVVEHVKLVSGIRAVLAPRDTCSQSQLTSVLVAHARVKESKWQLDDTAESWADQAKIKARDREPYAWLEDHFPEVVQEAKTKAAGENYDYEWDNNKKAAYRQKGPAKRRSPPEYGVPMKGQQPDEELAFTWPDEAVWKVPGYTVREHQANVSDKKGGSSGDLHHVDTDQGSVTVTKYSRPPAKAGADRQEFVAVWIKKEGDKRPAMVGQVTVKPHFEKLEEFMIKLAKNYAGDFSQEKFELAKQEYLKSYGGYGGHKKAAKKRPGAAEPAKPVEDEAVRKDTKKDDPEQKRPPKKDKTTKMGENPEKKDSKKRMRSPEKRRVEGGRGEDERCVGGRIGSHSGSRTTRMPREQPAVKFADIRKYAVIVPMSQEEAAKKAASESEDEQLQDIAEQVKKAKAASMATLKKEQERIVARIAADGAAEEEGSKECLISAIDCEIRAINDEMACHPCPDERTMEHANIRLGQFFQSGLVQKMAALKKADPSFNYEDEEKLPEEGEDADDGLSKKDKEEKKFYEELEKNNFMFTTETRSGNKVGGRWSKALAASEKLRRDYAEQKGWPAQRTFRANWLKLEKAAWEKTVTYVKKETHEKEDKKKGEYVTLMRLAWLKGGGTAGLRLALKHASNAMLLGGYWVRWDDMSESVEFLNIKHQLIETFKKSWSKHKSWVEQRTAIEGPAPSRAIAGGVNQLRDEEKNADRENKDKVGDKGTSMKEESKEDKKDKTAKKDKKHKTEKHEVEEETASGDGKAHKKDKKATDGKDANKDTKDKDGKKDKKDKDDKTDKNDKDEKNDKKNKGEKKDNKDKYDKEKKKTPEFLVKFRSLKQNYDWAISQHAKLDGLIKSKDQSWKIVGKLREPMDLAMQAVNAKCQEHGLLSMMALAEAQYKKQVGDKEFENAVQKANATLTQNVTQLASEVRCDIYKGRELLEAARALVTWVQTVRESGAQLTRDQYQTLLDCANRTLAYADQAGVWPTPKFHTFGHVTARSWRMGNPSVYDTFVDEALNLALRTCAERSHRCSTIVDSDSDTDRANGVVPRPGSSDIVEYEIYDGCHMEKRSPLQKRRKITLATRSAQLMGIMAGREEVRIKKVRTGSLELCPPSKDKQELEATDGRTAGRASRAPVTPTKGREEARTRAKNAAPTSDHRKDDESTSDFSELPPEDPNITRGMNKAIQNARKSSADNDKKKHWYYRKKNGVWLKSWVTADETQKRPKRQISPTVPHRSRPTSALKAPEKEAEWQAKSRPWPWRADSSWWNSGWTADASWKKASDDASWKNASDDDDSWGKWTGETDWRSGSGW</sequence>
<feature type="region of interest" description="Disordered" evidence="1">
    <location>
        <begin position="707"/>
        <end position="728"/>
    </location>
</feature>